<dbReference type="PROSITE" id="PS51450">
    <property type="entry name" value="LRR"/>
    <property type="match status" value="2"/>
</dbReference>
<feature type="compositionally biased region" description="Basic and acidic residues" evidence="4">
    <location>
        <begin position="749"/>
        <end position="768"/>
    </location>
</feature>
<dbReference type="OrthoDB" id="442066at2759"/>
<feature type="region of interest" description="Disordered" evidence="4">
    <location>
        <begin position="625"/>
        <end position="706"/>
    </location>
</feature>
<evidence type="ECO:0000256" key="1">
    <source>
        <dbReference type="ARBA" id="ARBA00022614"/>
    </source>
</evidence>
<gene>
    <name evidence="5" type="primary">LOC108052910</name>
</gene>
<evidence type="ECO:0000256" key="4">
    <source>
        <dbReference type="SAM" id="MobiDB-lite"/>
    </source>
</evidence>
<reference evidence="5" key="1">
    <citation type="submission" date="2025-08" db="UniProtKB">
        <authorList>
            <consortium name="RefSeq"/>
        </authorList>
    </citation>
    <scope>IDENTIFICATION</scope>
</reference>
<name>A0A6P4G0I8_DRORH</name>
<dbReference type="SUPFAM" id="SSF52058">
    <property type="entry name" value="L domain-like"/>
    <property type="match status" value="2"/>
</dbReference>
<evidence type="ECO:0000256" key="2">
    <source>
        <dbReference type="ARBA" id="ARBA00022729"/>
    </source>
</evidence>
<dbReference type="PANTHER" id="PTHR24366">
    <property type="entry name" value="IG(IMMUNOGLOBULIN) AND LRR(LEUCINE RICH REPEAT) DOMAINS"/>
    <property type="match status" value="1"/>
</dbReference>
<keyword evidence="1" id="KW-0433">Leucine-rich repeat</keyword>
<dbReference type="SMART" id="SM00369">
    <property type="entry name" value="LRR_TYP"/>
    <property type="match status" value="12"/>
</dbReference>
<feature type="compositionally biased region" description="Low complexity" evidence="4">
    <location>
        <begin position="688"/>
        <end position="702"/>
    </location>
</feature>
<dbReference type="PANTHER" id="PTHR24366:SF161">
    <property type="entry name" value="TIR DOMAIN-CONTAINING PROTEIN"/>
    <property type="match status" value="1"/>
</dbReference>
<dbReference type="InterPro" id="IPR001611">
    <property type="entry name" value="Leu-rich_rpt"/>
</dbReference>
<sequence>MTPLVYTVIHLASLQCSVRPEISPCTCETGKAWNHVELSCEKLESFNSVVDTLANKLNADAKIDLKITHSQLDDLEMRSFTDMNFNLYKLRMQRNGLRSLPEVPFRGLSNVTYLSISDNELDEIPKHALSHMPSLLTLDIGRCNIRAVQQEDLRGIQKVENLILVSNVITRLDRGSFPKSLLILHLARNQLESLNGSLHDLDKLESLFINANNLTTLDDELPDGSKLRLLMAHNNRLERLPANMAGMHNLETVHIHCNKLRSFDRVLRNAVNLSEVLAENNELEYLAQDEFASCSKVETLLMGFNHIRSLNSSLLPILKLNNANFSSNDIEEFSMAELHGLRSLKTLSLSNNRIQRLLPDPRGVQELMLVNLDLDNNRIDSLNGALAGLGNLRMLNLAGNRLEQLQVGDFDGMVRLDILDLTGNQLAKLKPLEMTLLPSLKILKAAYNNITKLEQDFKGMPMLCQANLTNNQISTISSELVTNTRCKNHNVPGKLEINLDDNPIMCDVRLNELCRLMAVQEARIRGRSQCFENDQEVCTVLPMLYKVDLPIMVTSLKLGGREDAKPVMQMLLPQLIKANEDLLPPIISTLGNPLIIGNTLINPVISPMPPPLLLATKPPPLPLPLPLPVEPEVQKNESTTAAPVTTSSTEEPTTTTTSTTTTTPSPTTTTTSTTTEASSQVGPTEVITTTPPTTTTTSTTTPKPNETLPVIVELQEPNPLGTLPLNQTDVDGTQDKGAALVPPAVQDPLQHELEREKERERDLERDLDHEAVAKTEYETVEYIPNLVQPPVGSEALTPPPSKANALEEDSESVHSNSVHAEYPQSLQIPEEPPEE</sequence>
<dbReference type="Gene3D" id="3.80.10.10">
    <property type="entry name" value="Ribonuclease Inhibitor"/>
    <property type="match status" value="3"/>
</dbReference>
<feature type="region of interest" description="Disordered" evidence="4">
    <location>
        <begin position="785"/>
        <end position="835"/>
    </location>
</feature>
<accession>A0A6P4G0I8</accession>
<protein>
    <submittedName>
        <fullName evidence="5">TLR4 interactor with leucine rich repeats</fullName>
    </submittedName>
</protein>
<feature type="region of interest" description="Disordered" evidence="4">
    <location>
        <begin position="718"/>
        <end position="768"/>
    </location>
</feature>
<dbReference type="InterPro" id="IPR032675">
    <property type="entry name" value="LRR_dom_sf"/>
</dbReference>
<dbReference type="Pfam" id="PF13855">
    <property type="entry name" value="LRR_8"/>
    <property type="match status" value="3"/>
</dbReference>
<keyword evidence="2" id="KW-0732">Signal</keyword>
<feature type="compositionally biased region" description="Low complexity" evidence="4">
    <location>
        <begin position="637"/>
        <end position="676"/>
    </location>
</feature>
<keyword evidence="3" id="KW-0677">Repeat</keyword>
<dbReference type="Pfam" id="PF00560">
    <property type="entry name" value="LRR_1"/>
    <property type="match status" value="1"/>
</dbReference>
<dbReference type="AlphaFoldDB" id="A0A6P4G0I8"/>
<dbReference type="SMART" id="SM00364">
    <property type="entry name" value="LRR_BAC"/>
    <property type="match status" value="7"/>
</dbReference>
<dbReference type="InterPro" id="IPR003591">
    <property type="entry name" value="Leu-rich_rpt_typical-subtyp"/>
</dbReference>
<organism evidence="5">
    <name type="scientific">Drosophila rhopaloa</name>
    <name type="common">Fruit fly</name>
    <dbReference type="NCBI Taxonomy" id="1041015"/>
    <lineage>
        <taxon>Eukaryota</taxon>
        <taxon>Metazoa</taxon>
        <taxon>Ecdysozoa</taxon>
        <taxon>Arthropoda</taxon>
        <taxon>Hexapoda</taxon>
        <taxon>Insecta</taxon>
        <taxon>Pterygota</taxon>
        <taxon>Neoptera</taxon>
        <taxon>Endopterygota</taxon>
        <taxon>Diptera</taxon>
        <taxon>Brachycera</taxon>
        <taxon>Muscomorpha</taxon>
        <taxon>Ephydroidea</taxon>
        <taxon>Drosophilidae</taxon>
        <taxon>Drosophila</taxon>
        <taxon>Sophophora</taxon>
    </lineage>
</organism>
<dbReference type="RefSeq" id="XP_016990946.1">
    <property type="nucleotide sequence ID" value="XM_017135457.1"/>
</dbReference>
<proteinExistence type="predicted"/>
<evidence type="ECO:0000313" key="5">
    <source>
        <dbReference type="RefSeq" id="XP_016990946.1"/>
    </source>
</evidence>
<dbReference type="RefSeq" id="XP_016990946.2">
    <property type="nucleotide sequence ID" value="XM_017135457.2"/>
</dbReference>
<evidence type="ECO:0000256" key="3">
    <source>
        <dbReference type="ARBA" id="ARBA00022737"/>
    </source>
</evidence>